<gene>
    <name evidence="1" type="ORF">RchiOBHm_Chr3g0476611</name>
</gene>
<keyword evidence="2" id="KW-1185">Reference proteome</keyword>
<reference evidence="1 2" key="1">
    <citation type="journal article" date="2018" name="Nat. Genet.">
        <title>The Rosa genome provides new insights in the design of modern roses.</title>
        <authorList>
            <person name="Bendahmane M."/>
        </authorList>
    </citation>
    <scope>NUCLEOTIDE SEQUENCE [LARGE SCALE GENOMIC DNA]</scope>
    <source>
        <strain evidence="2">cv. Old Blush</strain>
    </source>
</reference>
<evidence type="ECO:0000313" key="2">
    <source>
        <dbReference type="Proteomes" id="UP000238479"/>
    </source>
</evidence>
<dbReference type="AlphaFoldDB" id="A0A2P6RCQ9"/>
<dbReference type="EMBL" id="PDCK01000041">
    <property type="protein sequence ID" value="PRQ44200.1"/>
    <property type="molecule type" value="Genomic_DNA"/>
</dbReference>
<name>A0A2P6RCQ9_ROSCH</name>
<accession>A0A2P6RCQ9</accession>
<proteinExistence type="predicted"/>
<dbReference type="Gramene" id="PRQ44200">
    <property type="protein sequence ID" value="PRQ44200"/>
    <property type="gene ID" value="RchiOBHm_Chr3g0476611"/>
</dbReference>
<dbReference type="Proteomes" id="UP000238479">
    <property type="component" value="Chromosome 3"/>
</dbReference>
<evidence type="ECO:0000313" key="1">
    <source>
        <dbReference type="EMBL" id="PRQ44200.1"/>
    </source>
</evidence>
<comment type="caution">
    <text evidence="1">The sequence shown here is derived from an EMBL/GenBank/DDBJ whole genome shotgun (WGS) entry which is preliminary data.</text>
</comment>
<sequence length="66" mass="7695">MSQNYLTYPINIFLFSFTQFKENDYSALVLINELHKCPDKAGCLGAEMVSPRRRMMSRFMPVSRSL</sequence>
<protein>
    <submittedName>
        <fullName evidence="1">Uncharacterized protein</fullName>
    </submittedName>
</protein>
<organism evidence="1 2">
    <name type="scientific">Rosa chinensis</name>
    <name type="common">China rose</name>
    <dbReference type="NCBI Taxonomy" id="74649"/>
    <lineage>
        <taxon>Eukaryota</taxon>
        <taxon>Viridiplantae</taxon>
        <taxon>Streptophyta</taxon>
        <taxon>Embryophyta</taxon>
        <taxon>Tracheophyta</taxon>
        <taxon>Spermatophyta</taxon>
        <taxon>Magnoliopsida</taxon>
        <taxon>eudicotyledons</taxon>
        <taxon>Gunneridae</taxon>
        <taxon>Pentapetalae</taxon>
        <taxon>rosids</taxon>
        <taxon>fabids</taxon>
        <taxon>Rosales</taxon>
        <taxon>Rosaceae</taxon>
        <taxon>Rosoideae</taxon>
        <taxon>Rosoideae incertae sedis</taxon>
        <taxon>Rosa</taxon>
    </lineage>
</organism>